<evidence type="ECO:0000313" key="1">
    <source>
        <dbReference type="EMBL" id="JAH86603.1"/>
    </source>
</evidence>
<organism evidence="1">
    <name type="scientific">Anguilla anguilla</name>
    <name type="common">European freshwater eel</name>
    <name type="synonym">Muraena anguilla</name>
    <dbReference type="NCBI Taxonomy" id="7936"/>
    <lineage>
        <taxon>Eukaryota</taxon>
        <taxon>Metazoa</taxon>
        <taxon>Chordata</taxon>
        <taxon>Craniata</taxon>
        <taxon>Vertebrata</taxon>
        <taxon>Euteleostomi</taxon>
        <taxon>Actinopterygii</taxon>
        <taxon>Neopterygii</taxon>
        <taxon>Teleostei</taxon>
        <taxon>Anguilliformes</taxon>
        <taxon>Anguillidae</taxon>
        <taxon>Anguilla</taxon>
    </lineage>
</organism>
<protein>
    <submittedName>
        <fullName evidence="1">Uncharacterized protein</fullName>
    </submittedName>
</protein>
<reference evidence="1" key="2">
    <citation type="journal article" date="2015" name="Fish Shellfish Immunol.">
        <title>Early steps in the European eel (Anguilla anguilla)-Vibrio vulnificus interaction in the gills: Role of the RtxA13 toxin.</title>
        <authorList>
            <person name="Callol A."/>
            <person name="Pajuelo D."/>
            <person name="Ebbesson L."/>
            <person name="Teles M."/>
            <person name="MacKenzie S."/>
            <person name="Amaro C."/>
        </authorList>
    </citation>
    <scope>NUCLEOTIDE SEQUENCE</scope>
</reference>
<accession>A0A0E9WAT5</accession>
<proteinExistence type="predicted"/>
<name>A0A0E9WAT5_ANGAN</name>
<sequence length="78" mass="9053">MNSHKLPIPFCLQWNSKNSSFLSVPTEDYWGHIGDTFVLQAANTPSQYARTLRDGATDQHKRQNLEQNTHDFWHNPVN</sequence>
<dbReference type="EMBL" id="GBXM01021974">
    <property type="protein sequence ID" value="JAH86603.1"/>
    <property type="molecule type" value="Transcribed_RNA"/>
</dbReference>
<reference evidence="1" key="1">
    <citation type="submission" date="2014-11" db="EMBL/GenBank/DDBJ databases">
        <authorList>
            <person name="Amaro Gonzalez C."/>
        </authorList>
    </citation>
    <scope>NUCLEOTIDE SEQUENCE</scope>
</reference>
<dbReference type="AlphaFoldDB" id="A0A0E9WAT5"/>